<comment type="catalytic activity">
    <reaction evidence="12">
        <text>DNA(n) + a 2'-deoxyribonucleoside 5'-triphosphate = DNA(n+1) + diphosphate</text>
        <dbReference type="Rhea" id="RHEA:22508"/>
        <dbReference type="Rhea" id="RHEA-COMP:17339"/>
        <dbReference type="Rhea" id="RHEA-COMP:17340"/>
        <dbReference type="ChEBI" id="CHEBI:33019"/>
        <dbReference type="ChEBI" id="CHEBI:61560"/>
        <dbReference type="ChEBI" id="CHEBI:173112"/>
        <dbReference type="EC" id="2.7.7.7"/>
    </reaction>
</comment>
<dbReference type="InterPro" id="IPR036397">
    <property type="entry name" value="RNaseH_sf"/>
</dbReference>
<dbReference type="InterPro" id="IPR017964">
    <property type="entry name" value="DNA-dir_DNA_pol_B_CS"/>
</dbReference>
<dbReference type="FunFam" id="1.10.287.690:FF:000003">
    <property type="entry name" value="DNA polymerase"/>
    <property type="match status" value="1"/>
</dbReference>
<dbReference type="FunFam" id="3.30.70.2820:FF:000001">
    <property type="entry name" value="DNA polymerase"/>
    <property type="match status" value="1"/>
</dbReference>
<dbReference type="GO" id="GO:0003682">
    <property type="term" value="F:chromatin binding"/>
    <property type="evidence" value="ECO:0007669"/>
    <property type="project" value="TreeGrafter"/>
</dbReference>
<dbReference type="Gene3D" id="1.10.287.690">
    <property type="entry name" value="Helix hairpin bin"/>
    <property type="match status" value="1"/>
</dbReference>
<evidence type="ECO:0000256" key="12">
    <source>
        <dbReference type="RuleBase" id="RU000442"/>
    </source>
</evidence>
<evidence type="ECO:0000259" key="15">
    <source>
        <dbReference type="Pfam" id="PF03104"/>
    </source>
</evidence>
<dbReference type="PRINTS" id="PR00106">
    <property type="entry name" value="DNAPOLB"/>
</dbReference>
<dbReference type="InterPro" id="IPR012337">
    <property type="entry name" value="RNaseH-like_sf"/>
</dbReference>
<dbReference type="InterPro" id="IPR043502">
    <property type="entry name" value="DNA/RNA_pol_sf"/>
</dbReference>
<keyword evidence="8" id="KW-0862">Zinc</keyword>
<dbReference type="GO" id="GO:0003688">
    <property type="term" value="F:DNA replication origin binding"/>
    <property type="evidence" value="ECO:0007669"/>
    <property type="project" value="TreeGrafter"/>
</dbReference>
<keyword evidence="5 12" id="KW-0235">DNA replication</keyword>
<dbReference type="Gene3D" id="6.10.10.100">
    <property type="match status" value="1"/>
</dbReference>
<evidence type="ECO:0000256" key="6">
    <source>
        <dbReference type="ARBA" id="ARBA00022723"/>
    </source>
</evidence>
<dbReference type="InterPro" id="IPR023211">
    <property type="entry name" value="DNA_pol_palm_dom_sf"/>
</dbReference>
<dbReference type="InterPro" id="IPR045846">
    <property type="entry name" value="POLBc_alpha"/>
</dbReference>
<evidence type="ECO:0000256" key="11">
    <source>
        <dbReference type="ARBA" id="ARBA00023242"/>
    </source>
</evidence>
<dbReference type="InterPro" id="IPR042087">
    <property type="entry name" value="DNA_pol_B_thumb"/>
</dbReference>
<dbReference type="Gene3D" id="2.40.50.730">
    <property type="match status" value="1"/>
</dbReference>
<evidence type="ECO:0000256" key="10">
    <source>
        <dbReference type="ARBA" id="ARBA00023125"/>
    </source>
</evidence>
<protein>
    <recommendedName>
        <fullName evidence="12">DNA polymerase</fullName>
        <ecNumber evidence="12">2.7.7.7</ecNumber>
    </recommendedName>
</protein>
<keyword evidence="19" id="KW-1185">Reference proteome</keyword>
<feature type="region of interest" description="Disordered" evidence="13">
    <location>
        <begin position="19"/>
        <end position="148"/>
    </location>
</feature>
<evidence type="ECO:0000259" key="14">
    <source>
        <dbReference type="Pfam" id="PF00136"/>
    </source>
</evidence>
<dbReference type="GO" id="GO:0005658">
    <property type="term" value="C:alpha DNA polymerase:primase complex"/>
    <property type="evidence" value="ECO:0007669"/>
    <property type="project" value="TreeGrafter"/>
</dbReference>
<dbReference type="Proteomes" id="UP001212152">
    <property type="component" value="Unassembled WGS sequence"/>
</dbReference>
<dbReference type="FunFam" id="1.10.132.60:FF:000004">
    <property type="entry name" value="DNA polymerase"/>
    <property type="match status" value="1"/>
</dbReference>
<dbReference type="InterPro" id="IPR038256">
    <property type="entry name" value="Pol_alpha_znc_sf"/>
</dbReference>
<dbReference type="InterPro" id="IPR015088">
    <property type="entry name" value="Znf_DNA-dir_DNA_pol_B_alpha"/>
</dbReference>
<keyword evidence="3 12" id="KW-0808">Transferase</keyword>
<dbReference type="Pfam" id="PF08996">
    <property type="entry name" value="zf-DNA_Pol"/>
    <property type="match status" value="1"/>
</dbReference>
<dbReference type="GO" id="GO:0000166">
    <property type="term" value="F:nucleotide binding"/>
    <property type="evidence" value="ECO:0007669"/>
    <property type="project" value="InterPro"/>
</dbReference>
<keyword evidence="7" id="KW-0863">Zinc-finger</keyword>
<keyword evidence="4 12" id="KW-0548">Nucleotidyltransferase</keyword>
<comment type="caution">
    <text evidence="18">The sequence shown here is derived from an EMBL/GenBank/DDBJ whole genome shotgun (WGS) entry which is preliminary data.</text>
</comment>
<evidence type="ECO:0000259" key="17">
    <source>
        <dbReference type="Pfam" id="PF12254"/>
    </source>
</evidence>
<dbReference type="GO" id="GO:0003887">
    <property type="term" value="F:DNA-directed DNA polymerase activity"/>
    <property type="evidence" value="ECO:0007669"/>
    <property type="project" value="UniProtKB-KW"/>
</dbReference>
<sequence length="1608" mass="175520">MASRKSALEKLKASRKLGLTALSSLEEDTAGDDEDVYEEVTEEEYTALRRRRMEEGGDFVVDDDGLGYVDYGQDEWASENSGSSQDDEDDEGDDGGKTGKAKRKRGKENKQKKQQPGTAGNIQNMLNKQAHNNPKPKPKPAATALTAAAEQELMGSIFDDLEKEVTEHRPKKIRSAYDAPASSSAMYEAVGRRQQLLAREQQLPKPKPAEVKAEAQAHALPLAVDDNPYNFDTQGAPNVIDDDDATFDGIDDQAVAEPTAANADDAEPTDTQAVVDPVVQVKVKALQKRTAKQTSSISFAPKFERVEEATRPIESTVVAAPDNANCQGWMAMKDTVKVSNFEPQPTQDLGARSVTSGSSDVLEADGSLRMFWFDATEVDGVVYLFGKVENKANGSYISCCSVVNNIQRNVFVLPRDKLLGTDGHPTDKDVTMTDVYTEFDELRRKHRVTEFASAKVSRNYAFELPGVPAEAEYLKVVYPFSQPELPTKLAGTTFSRVFGANTSALETFILKRRLMGPCWVEIKDAKLIQRNLSWCKVEVAVDDPKTLNPFKDDDDNAPKKSPPLVVLSLTMRTVTNHVKHVNEIVAASGLVYNAVNIDGASNDSVQPSRFTVLRQLNDIPLPAGFQDMLLERDTRIEILRNEYGLLGFLMAQIHRSDPDIIVGHNFIDFDLDVLLHRMQANKVPHWSKLGRLHRKKWPKLQQGAGGTADSTHAEKQVASGRLLCDTYRAAQDLIRSKSYSLTQLAASQLNVDRPSIDYEKLHTYFWDAAQLMQMVHHVEFDAYLQAQLMFKLQILPLTKQLTNLAGNLWARTMTGARAERNEYLLLHEFHNRKYIVPDRSFGGGPKVIVDQQGENDGGDGSGGGGGASKKTPNGRRKPAYAGGLVLEPKKGFYDRFVLLLDFNSLYPSIIQEYNICFTTVERNTANREADELPELPDAELAKGILPRLLGTLVDRRRVVKNLMKDARATPVELAQYDIRQKGLKLTANSMYGCLGFAMSRFYAKPLAMLITAKGREILQNTVHVAEEERLDVIYGDTDSIMINTNSTSLLEVKKIGNDFKKAVNKRYKLLEIEMDGFYQRMLLLKKKKYAALAVEETKDGGTRTVLETKGLDLVRRDWCGLSQDVSGYILDQIFSGAPKEEVLDKIHQHLATVGQEVRAGVIPIEKFIVNKGLTKNPQDYADKKAQPHVQVALQMKARGIVAKIGDTIPYVICTSAADADGDGDGDAPAVVGGTSMAERARHPDDVRKSNGAVKIDFEWYLATQVHPPVARLCAPIEGTDIARLADCLGLDPAKYHATSAAAAAAAGGNGNGADGFGGADAMYTLDSQLTDAERYKDADPWMVKCFKCGDSAPFDGVVRVKDAMPTTSLTCPSSTCGAALPTPTLTAQLSTAIRTHIKRYANAYLICSDPTCPAAANPTRHMGVYAEKCLTPHCNSTTQLAYPDTRLYTQLAYYGSLFDVEAAERKWGYKSAAAAARSGGGGGAGGANGAAAGDLLGVFNSVVLRDGAVLGRLAAGVRAYVEKNARRYVDLRRVFAFVAPPPPPPPVVGVEKTPAAVMMMMPPTPVGVEENATSAAARAAKRRRSDRTGLSGAVGGAASPSARVVSFG</sequence>
<feature type="domain" description="Zinc finger DNA-directed DNA polymerase family B alpha" evidence="16">
    <location>
        <begin position="1327"/>
        <end position="1535"/>
    </location>
</feature>
<feature type="region of interest" description="Disordered" evidence="13">
    <location>
        <begin position="846"/>
        <end position="880"/>
    </location>
</feature>
<dbReference type="EMBL" id="JADGJQ010000009">
    <property type="protein sequence ID" value="KAJ3182355.1"/>
    <property type="molecule type" value="Genomic_DNA"/>
</dbReference>
<dbReference type="PANTHER" id="PTHR45861">
    <property type="entry name" value="DNA POLYMERASE ALPHA CATALYTIC SUBUNIT"/>
    <property type="match status" value="1"/>
</dbReference>
<dbReference type="Gene3D" id="3.90.1600.10">
    <property type="entry name" value="Palm domain of DNA polymerase"/>
    <property type="match status" value="1"/>
</dbReference>
<dbReference type="GO" id="GO:0033554">
    <property type="term" value="P:cellular response to stress"/>
    <property type="evidence" value="ECO:0007669"/>
    <property type="project" value="UniProtKB-ARBA"/>
</dbReference>
<dbReference type="CDD" id="cd05532">
    <property type="entry name" value="POLBc_alpha"/>
    <property type="match status" value="1"/>
</dbReference>
<comment type="subcellular location">
    <subcellularLocation>
        <location evidence="1">Nucleus</location>
    </subcellularLocation>
</comment>
<dbReference type="InterPro" id="IPR006172">
    <property type="entry name" value="DNA-dir_DNA_pol_B"/>
</dbReference>
<keyword evidence="9 12" id="KW-0239">DNA-directed DNA polymerase</keyword>
<evidence type="ECO:0000313" key="19">
    <source>
        <dbReference type="Proteomes" id="UP001212152"/>
    </source>
</evidence>
<evidence type="ECO:0000313" key="18">
    <source>
        <dbReference type="EMBL" id="KAJ3182355.1"/>
    </source>
</evidence>
<dbReference type="SUPFAM" id="SSF53098">
    <property type="entry name" value="Ribonuclease H-like"/>
    <property type="match status" value="1"/>
</dbReference>
<evidence type="ECO:0000256" key="7">
    <source>
        <dbReference type="ARBA" id="ARBA00022771"/>
    </source>
</evidence>
<evidence type="ECO:0000256" key="3">
    <source>
        <dbReference type="ARBA" id="ARBA00022679"/>
    </source>
</evidence>
<dbReference type="SMART" id="SM00486">
    <property type="entry name" value="POLBc"/>
    <property type="match status" value="1"/>
</dbReference>
<keyword evidence="10 12" id="KW-0238">DNA-binding</keyword>
<evidence type="ECO:0000256" key="9">
    <source>
        <dbReference type="ARBA" id="ARBA00022932"/>
    </source>
</evidence>
<dbReference type="PROSITE" id="PS00116">
    <property type="entry name" value="DNA_POLYMERASE_B"/>
    <property type="match status" value="1"/>
</dbReference>
<evidence type="ECO:0000256" key="8">
    <source>
        <dbReference type="ARBA" id="ARBA00022833"/>
    </source>
</evidence>
<evidence type="ECO:0000256" key="5">
    <source>
        <dbReference type="ARBA" id="ARBA00022705"/>
    </source>
</evidence>
<dbReference type="Gene3D" id="3.30.420.10">
    <property type="entry name" value="Ribonuclease H-like superfamily/Ribonuclease H"/>
    <property type="match status" value="1"/>
</dbReference>
<dbReference type="EC" id="2.7.7.7" evidence="12"/>
<dbReference type="InterPro" id="IPR024647">
    <property type="entry name" value="DNA_pol_a_cat_su_N"/>
</dbReference>
<dbReference type="CDD" id="cd05776">
    <property type="entry name" value="DNA_polB_alpha_exo"/>
    <property type="match status" value="1"/>
</dbReference>
<feature type="compositionally biased region" description="Acidic residues" evidence="13">
    <location>
        <begin position="56"/>
        <end position="65"/>
    </location>
</feature>
<dbReference type="GO" id="GO:0003697">
    <property type="term" value="F:single-stranded DNA binding"/>
    <property type="evidence" value="ECO:0007669"/>
    <property type="project" value="TreeGrafter"/>
</dbReference>
<dbReference type="SUPFAM" id="SSF56672">
    <property type="entry name" value="DNA/RNA polymerases"/>
    <property type="match status" value="1"/>
</dbReference>
<feature type="compositionally biased region" description="Low complexity" evidence="13">
    <location>
        <begin position="1588"/>
        <end position="1608"/>
    </location>
</feature>
<dbReference type="PANTHER" id="PTHR45861:SF1">
    <property type="entry name" value="DNA POLYMERASE ALPHA CATALYTIC SUBUNIT"/>
    <property type="match status" value="1"/>
</dbReference>
<evidence type="ECO:0000256" key="13">
    <source>
        <dbReference type="SAM" id="MobiDB-lite"/>
    </source>
</evidence>
<reference evidence="18" key="1">
    <citation type="submission" date="2020-05" db="EMBL/GenBank/DDBJ databases">
        <title>Phylogenomic resolution of chytrid fungi.</title>
        <authorList>
            <person name="Stajich J.E."/>
            <person name="Amses K."/>
            <person name="Simmons R."/>
            <person name="Seto K."/>
            <person name="Myers J."/>
            <person name="Bonds A."/>
            <person name="Quandt C.A."/>
            <person name="Barry K."/>
            <person name="Liu P."/>
            <person name="Grigoriev I."/>
            <person name="Longcore J.E."/>
            <person name="James T.Y."/>
        </authorList>
    </citation>
    <scope>NUCLEOTIDE SEQUENCE</scope>
    <source>
        <strain evidence="18">JEL0379</strain>
    </source>
</reference>
<gene>
    <name evidence="18" type="primary">POL1</name>
    <name evidence="18" type="ORF">HDU87_008518</name>
</gene>
<organism evidence="18 19">
    <name type="scientific">Geranomyces variabilis</name>
    <dbReference type="NCBI Taxonomy" id="109894"/>
    <lineage>
        <taxon>Eukaryota</taxon>
        <taxon>Fungi</taxon>
        <taxon>Fungi incertae sedis</taxon>
        <taxon>Chytridiomycota</taxon>
        <taxon>Chytridiomycota incertae sedis</taxon>
        <taxon>Chytridiomycetes</taxon>
        <taxon>Spizellomycetales</taxon>
        <taxon>Powellomycetaceae</taxon>
        <taxon>Geranomyces</taxon>
    </lineage>
</organism>
<dbReference type="InterPro" id="IPR006133">
    <property type="entry name" value="DNA-dir_DNA_pol_B_exonuc"/>
</dbReference>
<evidence type="ECO:0000256" key="1">
    <source>
        <dbReference type="ARBA" id="ARBA00004123"/>
    </source>
</evidence>
<feature type="compositionally biased region" description="Polar residues" evidence="13">
    <location>
        <begin position="116"/>
        <end position="127"/>
    </location>
</feature>
<dbReference type="Gene3D" id="1.10.132.60">
    <property type="entry name" value="DNA polymerase family B, C-terminal domain"/>
    <property type="match status" value="1"/>
</dbReference>
<feature type="domain" description="DNA-directed DNA polymerase family B multifunctional" evidence="14">
    <location>
        <begin position="808"/>
        <end position="1276"/>
    </location>
</feature>
<keyword evidence="11" id="KW-0539">Nucleus</keyword>
<dbReference type="Pfam" id="PF12254">
    <property type="entry name" value="DNA_pol_alpha_N"/>
    <property type="match status" value="1"/>
</dbReference>
<feature type="compositionally biased region" description="Acidic residues" evidence="13">
    <location>
        <begin position="25"/>
        <end position="45"/>
    </location>
</feature>
<evidence type="ECO:0000256" key="4">
    <source>
        <dbReference type="ARBA" id="ARBA00022695"/>
    </source>
</evidence>
<feature type="region of interest" description="Disordered" evidence="13">
    <location>
        <begin position="1572"/>
        <end position="1608"/>
    </location>
</feature>
<feature type="region of interest" description="Disordered" evidence="13">
    <location>
        <begin position="165"/>
        <end position="190"/>
    </location>
</feature>
<accession>A0AAD5TQZ2</accession>
<dbReference type="GO" id="GO:0006273">
    <property type="term" value="P:lagging strand elongation"/>
    <property type="evidence" value="ECO:0007669"/>
    <property type="project" value="TreeGrafter"/>
</dbReference>
<comment type="similarity">
    <text evidence="2 12">Belongs to the DNA polymerase type-B family.</text>
</comment>
<dbReference type="Gene3D" id="1.10.3200.20">
    <property type="entry name" value="DNA Polymerase alpha, zinc finger"/>
    <property type="match status" value="1"/>
</dbReference>
<feature type="compositionally biased region" description="Gly residues" evidence="13">
    <location>
        <begin position="858"/>
        <end position="867"/>
    </location>
</feature>
<name>A0AAD5TQZ2_9FUNG</name>
<dbReference type="Pfam" id="PF00136">
    <property type="entry name" value="DNA_pol_B"/>
    <property type="match status" value="1"/>
</dbReference>
<dbReference type="GO" id="GO:1902975">
    <property type="term" value="P:mitotic DNA replication initiation"/>
    <property type="evidence" value="ECO:0007669"/>
    <property type="project" value="InterPro"/>
</dbReference>
<evidence type="ECO:0000256" key="2">
    <source>
        <dbReference type="ARBA" id="ARBA00005755"/>
    </source>
</evidence>
<feature type="domain" description="DNA-directed DNA polymerase family B exonuclease" evidence="15">
    <location>
        <begin position="496"/>
        <end position="742"/>
    </location>
</feature>
<dbReference type="Gene3D" id="3.30.70.2820">
    <property type="match status" value="1"/>
</dbReference>
<dbReference type="NCBIfam" id="TIGR00592">
    <property type="entry name" value="pol2"/>
    <property type="match status" value="1"/>
</dbReference>
<dbReference type="GO" id="GO:0008270">
    <property type="term" value="F:zinc ion binding"/>
    <property type="evidence" value="ECO:0007669"/>
    <property type="project" value="UniProtKB-KW"/>
</dbReference>
<evidence type="ECO:0000259" key="16">
    <source>
        <dbReference type="Pfam" id="PF08996"/>
    </source>
</evidence>
<dbReference type="GO" id="GO:0006272">
    <property type="term" value="P:leading strand elongation"/>
    <property type="evidence" value="ECO:0007669"/>
    <property type="project" value="TreeGrafter"/>
</dbReference>
<dbReference type="InterPro" id="IPR006134">
    <property type="entry name" value="DNA-dir_DNA_pol_B_multi_dom"/>
</dbReference>
<proteinExistence type="inferred from homology"/>
<feature type="compositionally biased region" description="Basic residues" evidence="13">
    <location>
        <begin position="99"/>
        <end position="113"/>
    </location>
</feature>
<keyword evidence="6" id="KW-0479">Metal-binding</keyword>
<dbReference type="Pfam" id="PF03104">
    <property type="entry name" value="DNA_pol_B_exo1"/>
    <property type="match status" value="1"/>
</dbReference>
<feature type="domain" description="DNA polymerase alpha catalytic subunit N-terminal" evidence="17">
    <location>
        <begin position="8"/>
        <end position="76"/>
    </location>
</feature>